<dbReference type="RefSeq" id="WP_145096983.1">
    <property type="nucleotide sequence ID" value="NZ_CP036274.1"/>
</dbReference>
<dbReference type="GO" id="GO:0044780">
    <property type="term" value="P:bacterial-type flagellum assembly"/>
    <property type="evidence" value="ECO:0007669"/>
    <property type="project" value="InterPro"/>
</dbReference>
<name>A0A517YKT8_9BACT</name>
<reference evidence="4 5" key="1">
    <citation type="submission" date="2019-02" db="EMBL/GenBank/DDBJ databases">
        <title>Deep-cultivation of Planctomycetes and their phenomic and genomic characterization uncovers novel biology.</title>
        <authorList>
            <person name="Wiegand S."/>
            <person name="Jogler M."/>
            <person name="Boedeker C."/>
            <person name="Pinto D."/>
            <person name="Vollmers J."/>
            <person name="Rivas-Marin E."/>
            <person name="Kohn T."/>
            <person name="Peeters S.H."/>
            <person name="Heuer A."/>
            <person name="Rast P."/>
            <person name="Oberbeckmann S."/>
            <person name="Bunk B."/>
            <person name="Jeske O."/>
            <person name="Meyerdierks A."/>
            <person name="Storesund J.E."/>
            <person name="Kallscheuer N."/>
            <person name="Luecker S."/>
            <person name="Lage O.M."/>
            <person name="Pohl T."/>
            <person name="Merkel B.J."/>
            <person name="Hornburger P."/>
            <person name="Mueller R.-W."/>
            <person name="Bruemmer F."/>
            <person name="Labrenz M."/>
            <person name="Spormann A.M."/>
            <person name="Op den Camp H."/>
            <person name="Overmann J."/>
            <person name="Amann R."/>
            <person name="Jetten M.S.M."/>
            <person name="Mascher T."/>
            <person name="Medema M.H."/>
            <person name="Devos D.P."/>
            <person name="Kaster A.-K."/>
            <person name="Ovreas L."/>
            <person name="Rohde M."/>
            <person name="Galperin M.Y."/>
            <person name="Jogler C."/>
        </authorList>
    </citation>
    <scope>NUCLEOTIDE SEQUENCE [LARGE SCALE GENOMIC DNA]</scope>
    <source>
        <strain evidence="4 5">ETA_A8</strain>
    </source>
</reference>
<evidence type="ECO:0000256" key="2">
    <source>
        <dbReference type="ARBA" id="ARBA00007703"/>
    </source>
</evidence>
<comment type="similarity">
    <text evidence="2">Belongs to the FlgN family.</text>
</comment>
<sequence length="195" mass="20835">MTTALATSPVAVNAVVPPVQIAPQVAPQTATKVDWEAEISQLLAELSGVQAELLAVLGEKRQRLAAVEIGSMSELQVREQALCDRLQACHTRREELLAAAKQQGLPADSMTSLAKAAVGTTSTSQRDKLRKDLANSASRMRLLQAQSLTNWVVAQRSLLHVSQLLEIIATGGRLQPTYGVGEGVHNRGGMVDHEA</sequence>
<evidence type="ECO:0000256" key="1">
    <source>
        <dbReference type="ARBA" id="ARBA00002397"/>
    </source>
</evidence>
<proteinExistence type="inferred from homology"/>
<comment type="function">
    <text evidence="1">Required for the efficient initiation of filament assembly.</text>
</comment>
<dbReference type="AlphaFoldDB" id="A0A517YKT8"/>
<dbReference type="KEGG" id="aagg:ETAA8_59960"/>
<gene>
    <name evidence="4" type="ORF">ETAA8_59960</name>
</gene>
<dbReference type="Pfam" id="PF05130">
    <property type="entry name" value="FlgN"/>
    <property type="match status" value="1"/>
</dbReference>
<dbReference type="InterPro" id="IPR007809">
    <property type="entry name" value="FlgN-like"/>
</dbReference>
<dbReference type="EMBL" id="CP036274">
    <property type="protein sequence ID" value="QDU30847.1"/>
    <property type="molecule type" value="Genomic_DNA"/>
</dbReference>
<organism evidence="4 5">
    <name type="scientific">Anatilimnocola aggregata</name>
    <dbReference type="NCBI Taxonomy" id="2528021"/>
    <lineage>
        <taxon>Bacteria</taxon>
        <taxon>Pseudomonadati</taxon>
        <taxon>Planctomycetota</taxon>
        <taxon>Planctomycetia</taxon>
        <taxon>Pirellulales</taxon>
        <taxon>Pirellulaceae</taxon>
        <taxon>Anatilimnocola</taxon>
    </lineage>
</organism>
<evidence type="ECO:0000256" key="3">
    <source>
        <dbReference type="ARBA" id="ARBA00022795"/>
    </source>
</evidence>
<dbReference type="Proteomes" id="UP000315017">
    <property type="component" value="Chromosome"/>
</dbReference>
<accession>A0A517YKT8</accession>
<keyword evidence="3" id="KW-1005">Bacterial flagellum biogenesis</keyword>
<evidence type="ECO:0000313" key="4">
    <source>
        <dbReference type="EMBL" id="QDU30847.1"/>
    </source>
</evidence>
<protein>
    <submittedName>
        <fullName evidence="4">FlgN protein</fullName>
    </submittedName>
</protein>
<dbReference type="SUPFAM" id="SSF140566">
    <property type="entry name" value="FlgN-like"/>
    <property type="match status" value="1"/>
</dbReference>
<dbReference type="OrthoDB" id="283670at2"/>
<dbReference type="InterPro" id="IPR036679">
    <property type="entry name" value="FlgN-like_sf"/>
</dbReference>
<dbReference type="Gene3D" id="1.20.58.300">
    <property type="entry name" value="FlgN-like"/>
    <property type="match status" value="1"/>
</dbReference>
<keyword evidence="5" id="KW-1185">Reference proteome</keyword>
<evidence type="ECO:0000313" key="5">
    <source>
        <dbReference type="Proteomes" id="UP000315017"/>
    </source>
</evidence>